<keyword evidence="2" id="KW-1185">Reference proteome</keyword>
<dbReference type="KEGG" id="vg:26661017"/>
<proteinExistence type="predicted"/>
<reference evidence="1 2" key="1">
    <citation type="journal article" date="2015" name="Genome Announc.">
        <title>Complete Genome Sequence of Bacillus megaterium Siphophage Stills.</title>
        <authorList>
            <person name="Lee S.S."/>
            <person name="Kongari R.R."/>
            <person name="Hernandez A.C."/>
            <person name="Kuty Everett G.F."/>
        </authorList>
    </citation>
    <scope>NUCLEOTIDE SEQUENCE [LARGE SCALE GENOMIC DNA]</scope>
</reference>
<dbReference type="InterPro" id="IPR055870">
    <property type="entry name" value="DUF7447"/>
</dbReference>
<reference evidence="2" key="2">
    <citation type="submission" date="2015-01" db="EMBL/GenBank/DDBJ databases">
        <title>Complete Genome of Bacillus megaterium Siphophage Stills.</title>
        <authorList>
            <person name="Lee S.S."/>
            <person name="Kongari R.R."/>
            <person name="Hernandez A.C."/>
            <person name="Everett G.F.K."/>
        </authorList>
    </citation>
    <scope>NUCLEOTIDE SEQUENCE [LARGE SCALE GENOMIC DNA]</scope>
</reference>
<accession>A0A0E3T6E3</accession>
<dbReference type="RefSeq" id="YP_009196991.1">
    <property type="nucleotide sequence ID" value="NC_028777.1"/>
</dbReference>
<dbReference type="Proteomes" id="UP000033016">
    <property type="component" value="Segment"/>
</dbReference>
<gene>
    <name evidence="1" type="ORF">CPT_Stills106</name>
</gene>
<dbReference type="Pfam" id="PF24239">
    <property type="entry name" value="DUF7447"/>
    <property type="match status" value="1"/>
</dbReference>
<organism evidence="1 2">
    <name type="scientific">Bacillus phage Stills</name>
    <dbReference type="NCBI Taxonomy" id="1610833"/>
    <lineage>
        <taxon>Viruses</taxon>
        <taxon>Duplodnaviria</taxon>
        <taxon>Heunggongvirae</taxon>
        <taxon>Uroviricota</taxon>
        <taxon>Caudoviricetes</taxon>
        <taxon>Slashvirus</taxon>
        <taxon>Slashvirus stills</taxon>
    </lineage>
</organism>
<sequence>MKKLSINEMKALNESVNGHWFDKGAMEFFNTVIELQPNKMNIFVTSERMNEDDEKRYTLRWFNHNTNQVETLSEMCEYKTLEDAKYFRKTFTGIKEIEAIGANMGLN</sequence>
<dbReference type="OrthoDB" id="20893at10239"/>
<evidence type="ECO:0000313" key="1">
    <source>
        <dbReference type="EMBL" id="AKC02734.1"/>
    </source>
</evidence>
<name>A0A0E3T6E3_9CAUD</name>
<evidence type="ECO:0000313" key="2">
    <source>
        <dbReference type="Proteomes" id="UP000033016"/>
    </source>
</evidence>
<dbReference type="GeneID" id="26661017"/>
<protein>
    <submittedName>
        <fullName evidence="1">Uncharacterized protein</fullName>
    </submittedName>
</protein>
<dbReference type="EMBL" id="KP696448">
    <property type="protein sequence ID" value="AKC02734.1"/>
    <property type="molecule type" value="Genomic_DNA"/>
</dbReference>